<proteinExistence type="predicted"/>
<accession>A0A151SAG9</accession>
<feature type="non-terminal residue" evidence="1">
    <location>
        <position position="1"/>
    </location>
</feature>
<keyword evidence="2" id="KW-1185">Reference proteome</keyword>
<gene>
    <name evidence="1" type="ORF">KK1_026411</name>
</gene>
<dbReference type="Proteomes" id="UP000075243">
    <property type="component" value="Unassembled WGS sequence"/>
</dbReference>
<dbReference type="EMBL" id="KQ483433">
    <property type="protein sequence ID" value="KYP51751.1"/>
    <property type="molecule type" value="Genomic_DNA"/>
</dbReference>
<evidence type="ECO:0000313" key="1">
    <source>
        <dbReference type="EMBL" id="KYP51751.1"/>
    </source>
</evidence>
<evidence type="ECO:0000313" key="2">
    <source>
        <dbReference type="Proteomes" id="UP000075243"/>
    </source>
</evidence>
<organism evidence="1 2">
    <name type="scientific">Cajanus cajan</name>
    <name type="common">Pigeon pea</name>
    <name type="synonym">Cajanus indicus</name>
    <dbReference type="NCBI Taxonomy" id="3821"/>
    <lineage>
        <taxon>Eukaryota</taxon>
        <taxon>Viridiplantae</taxon>
        <taxon>Streptophyta</taxon>
        <taxon>Embryophyta</taxon>
        <taxon>Tracheophyta</taxon>
        <taxon>Spermatophyta</taxon>
        <taxon>Magnoliopsida</taxon>
        <taxon>eudicotyledons</taxon>
        <taxon>Gunneridae</taxon>
        <taxon>Pentapetalae</taxon>
        <taxon>rosids</taxon>
        <taxon>fabids</taxon>
        <taxon>Fabales</taxon>
        <taxon>Fabaceae</taxon>
        <taxon>Papilionoideae</taxon>
        <taxon>50 kb inversion clade</taxon>
        <taxon>NPAAA clade</taxon>
        <taxon>indigoferoid/millettioid clade</taxon>
        <taxon>Phaseoleae</taxon>
        <taxon>Cajanus</taxon>
    </lineage>
</organism>
<reference evidence="1" key="1">
    <citation type="journal article" date="2012" name="Nat. Biotechnol.">
        <title>Draft genome sequence of pigeonpea (Cajanus cajan), an orphan legume crop of resource-poor farmers.</title>
        <authorList>
            <person name="Varshney R.K."/>
            <person name="Chen W."/>
            <person name="Li Y."/>
            <person name="Bharti A.K."/>
            <person name="Saxena R.K."/>
            <person name="Schlueter J.A."/>
            <person name="Donoghue M.T."/>
            <person name="Azam S."/>
            <person name="Fan G."/>
            <person name="Whaley A.M."/>
            <person name="Farmer A.D."/>
            <person name="Sheridan J."/>
            <person name="Iwata A."/>
            <person name="Tuteja R."/>
            <person name="Penmetsa R.V."/>
            <person name="Wu W."/>
            <person name="Upadhyaya H.D."/>
            <person name="Yang S.P."/>
            <person name="Shah T."/>
            <person name="Saxena K.B."/>
            <person name="Michael T."/>
            <person name="McCombie W.R."/>
            <person name="Yang B."/>
            <person name="Zhang G."/>
            <person name="Yang H."/>
            <person name="Wang J."/>
            <person name="Spillane C."/>
            <person name="Cook D.R."/>
            <person name="May G.D."/>
            <person name="Xu X."/>
            <person name="Jackson S.A."/>
        </authorList>
    </citation>
    <scope>NUCLEOTIDE SEQUENCE [LARGE SCALE GENOMIC DNA]</scope>
</reference>
<dbReference type="Gramene" id="C.cajan_26443.t">
    <property type="protein sequence ID" value="C.cajan_26443.t.cds1"/>
    <property type="gene ID" value="C.cajan_26443"/>
</dbReference>
<name>A0A151SAG9_CAJCA</name>
<evidence type="ECO:0008006" key="3">
    <source>
        <dbReference type="Google" id="ProtNLM"/>
    </source>
</evidence>
<sequence length="64" mass="7630">LEYDSKLVLDAFENTQIVSRDILNKWQHCLSLYLHMHFFHSHIYRKGNQCAAKLVSFSLKHKIL</sequence>
<protein>
    <recommendedName>
        <fullName evidence="3">RNase H type-1 domain-containing protein</fullName>
    </recommendedName>
</protein>
<dbReference type="AlphaFoldDB" id="A0A151SAG9"/>